<dbReference type="EMBL" id="JBCAUS010000002">
    <property type="protein sequence ID" value="MEL4304483.1"/>
    <property type="molecule type" value="Genomic_DNA"/>
</dbReference>
<sequence length="59" mass="6762">MDTPENKEMMLTSRLYQQKKDDASSLQPEPIPCPEPEPEPAPEPVPYPEPSKKPRDKKD</sequence>
<dbReference type="Proteomes" id="UP001396646">
    <property type="component" value="Unassembled WGS sequence"/>
</dbReference>
<dbReference type="RefSeq" id="WP_342126207.1">
    <property type="nucleotide sequence ID" value="NZ_JBCAUS010000002.1"/>
</dbReference>
<accession>A0ABU9KRP8</accession>
<comment type="caution">
    <text evidence="2">The sequence shown here is derived from an EMBL/GenBank/DDBJ whole genome shotgun (WGS) entry which is preliminary data.</text>
</comment>
<evidence type="ECO:0000313" key="3">
    <source>
        <dbReference type="Proteomes" id="UP001396646"/>
    </source>
</evidence>
<reference evidence="2 3" key="1">
    <citation type="submission" date="2024-04" db="EMBL/GenBank/DDBJ databases">
        <title>Methanococcoides sp. LMO-2.</title>
        <authorList>
            <person name="Liang L."/>
        </authorList>
    </citation>
    <scope>NUCLEOTIDE SEQUENCE [LARGE SCALE GENOMIC DNA]</scope>
    <source>
        <strain evidence="2 3">LMO-2</strain>
    </source>
</reference>
<feature type="region of interest" description="Disordered" evidence="1">
    <location>
        <begin position="16"/>
        <end position="59"/>
    </location>
</feature>
<protein>
    <submittedName>
        <fullName evidence="2">Uncharacterized protein</fullName>
    </submittedName>
</protein>
<evidence type="ECO:0000256" key="1">
    <source>
        <dbReference type="SAM" id="MobiDB-lite"/>
    </source>
</evidence>
<proteinExistence type="predicted"/>
<organism evidence="2 3">
    <name type="scientific">Methanococcoides cohabitans</name>
    <dbReference type="NCBI Taxonomy" id="3136559"/>
    <lineage>
        <taxon>Archaea</taxon>
        <taxon>Methanobacteriati</taxon>
        <taxon>Methanobacteriota</taxon>
        <taxon>Stenosarchaea group</taxon>
        <taxon>Methanomicrobia</taxon>
        <taxon>Methanosarcinales</taxon>
        <taxon>Methanosarcinaceae</taxon>
        <taxon>Methanococcoides</taxon>
    </lineage>
</organism>
<gene>
    <name evidence="2" type="ORF">WOA13_01340</name>
</gene>
<feature type="compositionally biased region" description="Basic and acidic residues" evidence="1">
    <location>
        <begin position="50"/>
        <end position="59"/>
    </location>
</feature>
<name>A0ABU9KRP8_9EURY</name>
<evidence type="ECO:0000313" key="2">
    <source>
        <dbReference type="EMBL" id="MEL4304483.1"/>
    </source>
</evidence>
<keyword evidence="3" id="KW-1185">Reference proteome</keyword>
<feature type="compositionally biased region" description="Pro residues" evidence="1">
    <location>
        <begin position="29"/>
        <end position="49"/>
    </location>
</feature>